<organism evidence="2 3">
    <name type="scientific">Flavobacterium xinjiangense</name>
    <dbReference type="NCBI Taxonomy" id="178356"/>
    <lineage>
        <taxon>Bacteria</taxon>
        <taxon>Pseudomonadati</taxon>
        <taxon>Bacteroidota</taxon>
        <taxon>Flavobacteriia</taxon>
        <taxon>Flavobacteriales</taxon>
        <taxon>Flavobacteriaceae</taxon>
        <taxon>Flavobacterium</taxon>
    </lineage>
</organism>
<evidence type="ECO:0000313" key="3">
    <source>
        <dbReference type="Proteomes" id="UP000184092"/>
    </source>
</evidence>
<name>A0A1M7P888_9FLAO</name>
<evidence type="ECO:0000259" key="1">
    <source>
        <dbReference type="Pfam" id="PF13568"/>
    </source>
</evidence>
<accession>A0A1M7P888</accession>
<evidence type="ECO:0000313" key="2">
    <source>
        <dbReference type="EMBL" id="SHN12926.1"/>
    </source>
</evidence>
<gene>
    <name evidence="2" type="ORF">SAMN05216269_11481</name>
</gene>
<dbReference type="STRING" id="178356.SAMN05216269_11481"/>
<keyword evidence="3" id="KW-1185">Reference proteome</keyword>
<dbReference type="Proteomes" id="UP000184092">
    <property type="component" value="Unassembled WGS sequence"/>
</dbReference>
<dbReference type="Pfam" id="PF13568">
    <property type="entry name" value="OMP_b-brl_2"/>
    <property type="match status" value="1"/>
</dbReference>
<reference evidence="3" key="1">
    <citation type="submission" date="2016-11" db="EMBL/GenBank/DDBJ databases">
        <authorList>
            <person name="Varghese N."/>
            <person name="Submissions S."/>
        </authorList>
    </citation>
    <scope>NUCLEOTIDE SEQUENCE [LARGE SCALE GENOMIC DNA]</scope>
    <source>
        <strain evidence="3">CGMCC 1.2749</strain>
    </source>
</reference>
<dbReference type="EMBL" id="FRCL01000014">
    <property type="protein sequence ID" value="SHN12926.1"/>
    <property type="molecule type" value="Genomic_DNA"/>
</dbReference>
<feature type="domain" description="Outer membrane protein beta-barrel" evidence="1">
    <location>
        <begin position="54"/>
        <end position="208"/>
    </location>
</feature>
<dbReference type="RefSeq" id="WP_073210738.1">
    <property type="nucleotide sequence ID" value="NZ_FRCL01000014.1"/>
</dbReference>
<dbReference type="AlphaFoldDB" id="A0A1M7P888"/>
<protein>
    <submittedName>
        <fullName evidence="2">Outer membrane protein beta-barrel domain-containing protein</fullName>
    </submittedName>
</protein>
<sequence length="237" mass="26753">MKKEVKIGLLLSMIFLYTNVFCQTGEVGSKKINNQEKTAKTYLDLMINVESTNLNYGRSNSMLTDYKKPVKGLQAGLSFQAGITSRFSVVSELYFMKKGGKLMVNNPLYTNESTLRLNTLELPVLARLHFGKFIHVGKFYVNAGPSIAYNLSGKRKIGDQTTKLSFHNSSDGFKRFDAGIQMGGGVEFPLKQNRIALDIRYNYGLSNISYNEEIYNRALMVSVHFSKAWKTNPLEKK</sequence>
<dbReference type="InterPro" id="IPR025665">
    <property type="entry name" value="Beta-barrel_OMP_2"/>
</dbReference>
<proteinExistence type="predicted"/>